<name>A0A0F8XC32_9ZZZZ</name>
<dbReference type="GO" id="GO:0070475">
    <property type="term" value="P:rRNA base methylation"/>
    <property type="evidence" value="ECO:0007669"/>
    <property type="project" value="TreeGrafter"/>
</dbReference>
<organism evidence="5">
    <name type="scientific">marine sediment metagenome</name>
    <dbReference type="NCBI Taxonomy" id="412755"/>
    <lineage>
        <taxon>unclassified sequences</taxon>
        <taxon>metagenomes</taxon>
        <taxon>ecological metagenomes</taxon>
    </lineage>
</organism>
<reference evidence="5" key="1">
    <citation type="journal article" date="2015" name="Nature">
        <title>Complex archaea that bridge the gap between prokaryotes and eukaryotes.</title>
        <authorList>
            <person name="Spang A."/>
            <person name="Saw J.H."/>
            <person name="Jorgensen S.L."/>
            <person name="Zaremba-Niedzwiedzka K."/>
            <person name="Martijn J."/>
            <person name="Lind A.E."/>
            <person name="van Eijk R."/>
            <person name="Schleper C."/>
            <person name="Guy L."/>
            <person name="Ettema T.J."/>
        </authorList>
    </citation>
    <scope>NUCLEOTIDE SEQUENCE</scope>
</reference>
<evidence type="ECO:0000256" key="3">
    <source>
        <dbReference type="ARBA" id="ARBA00022691"/>
    </source>
</evidence>
<dbReference type="SUPFAM" id="SSF53335">
    <property type="entry name" value="S-adenosyl-L-methionine-dependent methyltransferases"/>
    <property type="match status" value="1"/>
</dbReference>
<evidence type="ECO:0000259" key="4">
    <source>
        <dbReference type="Pfam" id="PF01938"/>
    </source>
</evidence>
<feature type="non-terminal residue" evidence="5">
    <location>
        <position position="262"/>
    </location>
</feature>
<protein>
    <recommendedName>
        <fullName evidence="4">TRAM domain-containing protein</fullName>
    </recommendedName>
</protein>
<keyword evidence="1" id="KW-0489">Methyltransferase</keyword>
<dbReference type="AlphaFoldDB" id="A0A0F8XC32"/>
<dbReference type="PANTHER" id="PTHR11061:SF30">
    <property type="entry name" value="TRNA (URACIL(54)-C(5))-METHYLTRANSFERASE"/>
    <property type="match status" value="1"/>
</dbReference>
<keyword evidence="2" id="KW-0808">Transferase</keyword>
<keyword evidence="3" id="KW-0949">S-adenosyl-L-methionine</keyword>
<sequence>MHYHELLETLRKAFPQPVSDPVHDGYVVFVQGGFPGDVVVAEVTRAKRDYGNARVVDLIEPSNDRVAERCRHEGSGCPGSPWQALRYESQLEHKQALVGDALERLGKLPDHELEPIVPATDVWRYRNKLEYSFGERDTSGDETALVLGFHARGNWEQIEDAHDCMLASERSNSVRNLVRDWCAAEGLSAYDRREATGFLRNLVVREGRHTGALQVRLVTSEGDFRAEEFADVVRSAQPSADVLWTRTSRPAEGAHGGSTSVL</sequence>
<evidence type="ECO:0000256" key="1">
    <source>
        <dbReference type="ARBA" id="ARBA00022603"/>
    </source>
</evidence>
<dbReference type="Pfam" id="PF01938">
    <property type="entry name" value="TRAM"/>
    <property type="match status" value="1"/>
</dbReference>
<comment type="caution">
    <text evidence="5">The sequence shown here is derived from an EMBL/GenBank/DDBJ whole genome shotgun (WGS) entry which is preliminary data.</text>
</comment>
<dbReference type="InterPro" id="IPR010280">
    <property type="entry name" value="U5_MeTrfase_fam"/>
</dbReference>
<dbReference type="GO" id="GO:0070041">
    <property type="term" value="F:rRNA (uridine-C5-)-methyltransferase activity"/>
    <property type="evidence" value="ECO:0007669"/>
    <property type="project" value="TreeGrafter"/>
</dbReference>
<proteinExistence type="predicted"/>
<evidence type="ECO:0000256" key="2">
    <source>
        <dbReference type="ARBA" id="ARBA00022679"/>
    </source>
</evidence>
<dbReference type="SUPFAM" id="SSF50249">
    <property type="entry name" value="Nucleic acid-binding proteins"/>
    <property type="match status" value="1"/>
</dbReference>
<accession>A0A0F8XC32</accession>
<dbReference type="EMBL" id="LAZR01063948">
    <property type="protein sequence ID" value="KKK58505.1"/>
    <property type="molecule type" value="Genomic_DNA"/>
</dbReference>
<dbReference type="Gene3D" id="2.40.50.140">
    <property type="entry name" value="Nucleic acid-binding proteins"/>
    <property type="match status" value="1"/>
</dbReference>
<dbReference type="PROSITE" id="PS51687">
    <property type="entry name" value="SAM_MT_RNA_M5U"/>
    <property type="match status" value="1"/>
</dbReference>
<dbReference type="PANTHER" id="PTHR11061">
    <property type="entry name" value="RNA M5U METHYLTRANSFERASE"/>
    <property type="match status" value="1"/>
</dbReference>
<dbReference type="InterPro" id="IPR029063">
    <property type="entry name" value="SAM-dependent_MTases_sf"/>
</dbReference>
<feature type="domain" description="TRAM" evidence="4">
    <location>
        <begin position="24"/>
        <end position="56"/>
    </location>
</feature>
<dbReference type="InterPro" id="IPR002792">
    <property type="entry name" value="TRAM_dom"/>
</dbReference>
<dbReference type="Gene3D" id="2.40.50.1070">
    <property type="match status" value="1"/>
</dbReference>
<gene>
    <name evidence="5" type="ORF">LCGC14_3043780</name>
</gene>
<evidence type="ECO:0000313" key="5">
    <source>
        <dbReference type="EMBL" id="KKK58505.1"/>
    </source>
</evidence>
<dbReference type="InterPro" id="IPR012340">
    <property type="entry name" value="NA-bd_OB-fold"/>
</dbReference>
<dbReference type="Gene3D" id="3.40.50.150">
    <property type="entry name" value="Vaccinia Virus protein VP39"/>
    <property type="match status" value="1"/>
</dbReference>